<dbReference type="Proteomes" id="UP001565368">
    <property type="component" value="Unassembled WGS sequence"/>
</dbReference>
<keyword evidence="5" id="KW-0333">Golgi apparatus</keyword>
<keyword evidence="4" id="KW-0653">Protein transport</keyword>
<evidence type="ECO:0000256" key="5">
    <source>
        <dbReference type="ARBA" id="ARBA00023034"/>
    </source>
</evidence>
<feature type="domain" description="Vps52 C-terminal" evidence="8">
    <location>
        <begin position="421"/>
        <end position="597"/>
    </location>
</feature>
<proteinExistence type="inferred from homology"/>
<sequence length="634" mass="69348">MSSTPGGTLDVVLETPGAGPSRPTQTTSSPRPPLPDPILNEEDEDADREEFLRRQKEYVDLERSVDESAELLTSLASYLTTFQDNLSDVSGQISDLQARSDEIERQLKGRRVILPPLNALLSDLIIPPSLVLTLRDTEPAQNPQLWLQAIAELEDKMVAVKSRGAKVKAARELEGIIEALALKAIHQLPPFLLKLIRPLRSASKGLSTNLAVMQTSLLLKYQPFYAFLLRQSPRHAKQVERGYVNAARAYYETGLRRYARALGQIRLRTPEKPDLIGTPSSEEVAAIAAAGGKTPPGIKAAYDRLRFADLDVEGQAGAVILAYQADDKELTVPAEALFRSLGLVLLDNASAEFTFIVRFFARAGLSQPAAPPPPRSVALSGASTPVESPPLHTVSEAGRSRVGGVRRQGVATPDPTESLKDAERIWTEVFGSALESCTSFFNALVTPTPLPAIPLLTVIRLNDHLIATAESRGALPLISYLTGWKLQLWPVYRKAMDAHIESLKRLADEADAKGLSSYISKGVKDATVSAVAVRYAALFGAVSALSDEAEEAMIFSSMTRLRTELVRLIQAQSNKIKDVQQRQSFTSSLYELVARELVAGPGPPTHPRMQAEVSFFRTREEQARRRTTPQTPQQ</sequence>
<comment type="similarity">
    <text evidence="2">Belongs to the VPS52 family.</text>
</comment>
<dbReference type="RefSeq" id="XP_069213520.1">
    <property type="nucleotide sequence ID" value="XM_069349976.1"/>
</dbReference>
<dbReference type="InterPro" id="IPR048319">
    <property type="entry name" value="Vps52_CC"/>
</dbReference>
<protein>
    <submittedName>
        <fullName evidence="9">Vacuolar protein sorting-associated protein 52</fullName>
    </submittedName>
</protein>
<dbReference type="PANTHER" id="PTHR14190">
    <property type="entry name" value="SUPPRESSOR OF ACTIN MUTATIONS 2/VACUOLAR PROTEIN SORTING 52"/>
    <property type="match status" value="1"/>
</dbReference>
<dbReference type="Pfam" id="PF20655">
    <property type="entry name" value="Vps52_C"/>
    <property type="match status" value="2"/>
</dbReference>
<evidence type="ECO:0000256" key="4">
    <source>
        <dbReference type="ARBA" id="ARBA00022927"/>
    </source>
</evidence>
<organism evidence="9 10">
    <name type="scientific">Vanrija albida</name>
    <dbReference type="NCBI Taxonomy" id="181172"/>
    <lineage>
        <taxon>Eukaryota</taxon>
        <taxon>Fungi</taxon>
        <taxon>Dikarya</taxon>
        <taxon>Basidiomycota</taxon>
        <taxon>Agaricomycotina</taxon>
        <taxon>Tremellomycetes</taxon>
        <taxon>Trichosporonales</taxon>
        <taxon>Trichosporonaceae</taxon>
        <taxon>Vanrija</taxon>
    </lineage>
</organism>
<feature type="compositionally biased region" description="Acidic residues" evidence="6">
    <location>
        <begin position="39"/>
        <end position="48"/>
    </location>
</feature>
<evidence type="ECO:0000313" key="10">
    <source>
        <dbReference type="Proteomes" id="UP001565368"/>
    </source>
</evidence>
<dbReference type="GeneID" id="95982393"/>
<comment type="subcellular location">
    <subcellularLocation>
        <location evidence="1">Golgi apparatus</location>
        <location evidence="1">trans-Golgi network</location>
    </subcellularLocation>
</comment>
<dbReference type="Pfam" id="PF04129">
    <property type="entry name" value="Vps52_CC"/>
    <property type="match status" value="1"/>
</dbReference>
<evidence type="ECO:0000256" key="1">
    <source>
        <dbReference type="ARBA" id="ARBA00004601"/>
    </source>
</evidence>
<evidence type="ECO:0000256" key="2">
    <source>
        <dbReference type="ARBA" id="ARBA00008180"/>
    </source>
</evidence>
<gene>
    <name evidence="9" type="primary">VPS52</name>
    <name evidence="9" type="ORF">Q8F55_001350</name>
</gene>
<feature type="compositionally biased region" description="Low complexity" evidence="6">
    <location>
        <begin position="20"/>
        <end position="29"/>
    </location>
</feature>
<accession>A0ABR3QFT5</accession>
<dbReference type="PANTHER" id="PTHR14190:SF7">
    <property type="entry name" value="VACUOLAR PROTEIN SORTING-ASSOCIATED PROTEIN 52 HOMOLOG"/>
    <property type="match status" value="1"/>
</dbReference>
<keyword evidence="10" id="KW-1185">Reference proteome</keyword>
<evidence type="ECO:0000259" key="7">
    <source>
        <dbReference type="Pfam" id="PF04129"/>
    </source>
</evidence>
<evidence type="ECO:0000256" key="6">
    <source>
        <dbReference type="SAM" id="MobiDB-lite"/>
    </source>
</evidence>
<dbReference type="InterPro" id="IPR007258">
    <property type="entry name" value="Vps52"/>
</dbReference>
<feature type="region of interest" description="Disordered" evidence="6">
    <location>
        <begin position="1"/>
        <end position="49"/>
    </location>
</feature>
<evidence type="ECO:0000256" key="3">
    <source>
        <dbReference type="ARBA" id="ARBA00022448"/>
    </source>
</evidence>
<dbReference type="EMBL" id="JBBXJM010000001">
    <property type="protein sequence ID" value="KAL1413576.1"/>
    <property type="molecule type" value="Genomic_DNA"/>
</dbReference>
<keyword evidence="3" id="KW-0813">Transport</keyword>
<evidence type="ECO:0000259" key="8">
    <source>
        <dbReference type="Pfam" id="PF20655"/>
    </source>
</evidence>
<feature type="domain" description="Vps52 coiled-coil" evidence="7">
    <location>
        <begin position="60"/>
        <end position="228"/>
    </location>
</feature>
<evidence type="ECO:0000313" key="9">
    <source>
        <dbReference type="EMBL" id="KAL1413576.1"/>
    </source>
</evidence>
<dbReference type="InterPro" id="IPR048361">
    <property type="entry name" value="Vps52_C"/>
</dbReference>
<name>A0ABR3QFT5_9TREE</name>
<feature type="region of interest" description="Disordered" evidence="6">
    <location>
        <begin position="366"/>
        <end position="394"/>
    </location>
</feature>
<reference evidence="9 10" key="1">
    <citation type="submission" date="2023-08" db="EMBL/GenBank/DDBJ databases">
        <title>Annotated Genome Sequence of Vanrija albida AlHP1.</title>
        <authorList>
            <person name="Herzog R."/>
        </authorList>
    </citation>
    <scope>NUCLEOTIDE SEQUENCE [LARGE SCALE GENOMIC DNA]</scope>
    <source>
        <strain evidence="9 10">AlHP1</strain>
    </source>
</reference>
<comment type="caution">
    <text evidence="9">The sequence shown here is derived from an EMBL/GenBank/DDBJ whole genome shotgun (WGS) entry which is preliminary data.</text>
</comment>
<feature type="domain" description="Vps52 C-terminal" evidence="8">
    <location>
        <begin position="256"/>
        <end position="363"/>
    </location>
</feature>